<feature type="compositionally biased region" description="Basic and acidic residues" evidence="6">
    <location>
        <begin position="787"/>
        <end position="796"/>
    </location>
</feature>
<dbReference type="PANTHER" id="PTHR46233:SF3">
    <property type="entry name" value="HYDROXYACYLGLUTATHIONE HYDROLASE GLOC"/>
    <property type="match status" value="1"/>
</dbReference>
<feature type="region of interest" description="Disordered" evidence="6">
    <location>
        <begin position="73"/>
        <end position="115"/>
    </location>
</feature>
<keyword evidence="2" id="KW-0479">Metal-binding</keyword>
<feature type="repeat" description="TPR" evidence="5">
    <location>
        <begin position="917"/>
        <end position="950"/>
    </location>
</feature>
<dbReference type="SUPFAM" id="SSF48452">
    <property type="entry name" value="TPR-like"/>
    <property type="match status" value="1"/>
</dbReference>
<evidence type="ECO:0000313" key="8">
    <source>
        <dbReference type="EMBL" id="KAJ2754098.1"/>
    </source>
</evidence>
<proteinExistence type="predicted"/>
<evidence type="ECO:0000256" key="3">
    <source>
        <dbReference type="ARBA" id="ARBA00022801"/>
    </source>
</evidence>
<protein>
    <recommendedName>
        <fullName evidence="7">Metallo-beta-lactamase domain-containing protein</fullName>
    </recommendedName>
</protein>
<comment type="cofactor">
    <cofactor evidence="1">
        <name>Zn(2+)</name>
        <dbReference type="ChEBI" id="CHEBI:29105"/>
    </cofactor>
</comment>
<dbReference type="GO" id="GO:0016787">
    <property type="term" value="F:hydrolase activity"/>
    <property type="evidence" value="ECO:0007669"/>
    <property type="project" value="UniProtKB-KW"/>
</dbReference>
<gene>
    <name evidence="8" type="ORF">GGI19_002649</name>
</gene>
<accession>A0A9W8LC09</accession>
<evidence type="ECO:0000256" key="5">
    <source>
        <dbReference type="PROSITE-ProRule" id="PRU00339"/>
    </source>
</evidence>
<dbReference type="Gene3D" id="3.60.15.10">
    <property type="entry name" value="Ribonuclease Z/Hydroxyacylglutathione hydrolase-like"/>
    <property type="match status" value="1"/>
</dbReference>
<dbReference type="AlphaFoldDB" id="A0A9W8LC09"/>
<feature type="region of interest" description="Disordered" evidence="6">
    <location>
        <begin position="250"/>
        <end position="278"/>
    </location>
</feature>
<sequence>MHLSSTSARIKQRLLDRIRHHRNQSPTLPGHWHPDDFIAHFPQPAQDMPAYHLPRSLRPTSMFHLKVRYSGVNNGPPPNTIAPQETRNVRSPPRTTSTIQPGDNAEIQPKAQSKAPWPVIVPPPRFLFSPSFSSLAPANNSETSAAEYSQVSDPFLNDDMPSTPSSSSSFLSLASVDEDTELAKQQMQQMLPERLYNYKSLSSLPLSTTAAYIIGSGCHFVHTHAGPSIDAVVYGSRFTTRSQPVLGYSRLPRSAPAADGMDAPHPPSAAGPPDTADSEPVMRIRLQQRPPPASAAAIITIGRSSPTPTHRTRNNEPTENHAIEGIAVPAPPNLTPEEKEVTAAAEQLEECTVAERYPLPRRRQLNSLHLPPPPQPPSLLLLSGLQNTRGFRNRQHETTAGLLSKRPEYLRIFDQNHNRNWNSQQQPAMLSPPWITDMSECQESPPPSSAGSSAVATNHLLLSGVNTEFDPELVFRHSSSLASSSPSSARDIVHTVAAGPAPLMFQPRFSADASAMPAESEAGTPLRLSCNTGVTESDSLSFRTALSDLSESDDPESQLPSPAIDIWRASSCASHDGADPPSPGASAAACLHHSLAQMMAKSKAAPTAPPPAVAVSAFRPSPLLIPPANQQRSIDSMVRSSNVTGSIDGSDEVISPLSHKSVPVAVQARKARHPVYKLGALANETFEMGRHQEAFDLYSWALQLLNPADGTTAKEMLAARAAAMMGEERRAAASRTWKSALSPLSSSSASASLCSNSRGSLPTSPLRSGGTAGRSSRSNSQNGSSSGREEAAHAEQKSSSNGRSWLSFGRGGRWSSSAKRAAIPSAVVIDEPLPMAVLSHTPAGQYEFSEAMLRQLPSVDDLDLDDPDPWYMADGEEKTDVSALLYSNRSAAAYALGKYATAVSDATKSIELRSEWAKGYFRRGEALLALGRIRDAYASYRRAAAMEPHDTHVRMSCERARIMAQNEDMGLSVVQLLAGRDYAQRPAKGNLWHPIRSKIFEFAVGMQNYVYLIADTQSRKCVVVDACWDVDSILAAVERERLLLAGAVVTHGHFDHVGGIPPPPFSSLRIRVSGLGDLKRRLPHLPLLVHPLDIPEVIASNPQLRPQQFTPTPNGFGFRLGDRTDILFMHTPGHTPGSQCVLVNQCRLFSGDTLFPGSCGRVDLKGGCLGDMLESLQGRLGALSDQTIVYPGHEYGGEWTTIGREKKRGFLKPVGPQGSAEDRWRRLGPQPSNNDVVDPLSS</sequence>
<evidence type="ECO:0000256" key="4">
    <source>
        <dbReference type="ARBA" id="ARBA00022833"/>
    </source>
</evidence>
<feature type="region of interest" description="Disordered" evidence="6">
    <location>
        <begin position="745"/>
        <end position="805"/>
    </location>
</feature>
<evidence type="ECO:0000259" key="7">
    <source>
        <dbReference type="SMART" id="SM00849"/>
    </source>
</evidence>
<dbReference type="Gene3D" id="1.25.40.10">
    <property type="entry name" value="Tetratricopeptide repeat domain"/>
    <property type="match status" value="1"/>
</dbReference>
<organism evidence="8 9">
    <name type="scientific">Coemansia pectinata</name>
    <dbReference type="NCBI Taxonomy" id="1052879"/>
    <lineage>
        <taxon>Eukaryota</taxon>
        <taxon>Fungi</taxon>
        <taxon>Fungi incertae sedis</taxon>
        <taxon>Zoopagomycota</taxon>
        <taxon>Kickxellomycotina</taxon>
        <taxon>Kickxellomycetes</taxon>
        <taxon>Kickxellales</taxon>
        <taxon>Kickxellaceae</taxon>
        <taxon>Coemansia</taxon>
    </lineage>
</organism>
<keyword evidence="3" id="KW-0378">Hydrolase</keyword>
<feature type="compositionally biased region" description="Low complexity" evidence="6">
    <location>
        <begin position="745"/>
        <end position="786"/>
    </location>
</feature>
<dbReference type="SMART" id="SM00849">
    <property type="entry name" value="Lactamase_B"/>
    <property type="match status" value="1"/>
</dbReference>
<dbReference type="Proteomes" id="UP001140011">
    <property type="component" value="Unassembled WGS sequence"/>
</dbReference>
<reference evidence="8" key="1">
    <citation type="submission" date="2022-07" db="EMBL/GenBank/DDBJ databases">
        <title>Phylogenomic reconstructions and comparative analyses of Kickxellomycotina fungi.</title>
        <authorList>
            <person name="Reynolds N.K."/>
            <person name="Stajich J.E."/>
            <person name="Barry K."/>
            <person name="Grigoriev I.V."/>
            <person name="Crous P."/>
            <person name="Smith M.E."/>
        </authorList>
    </citation>
    <scope>NUCLEOTIDE SEQUENCE</scope>
    <source>
        <strain evidence="8">BCRC 34297</strain>
    </source>
</reference>
<feature type="region of interest" description="Disordered" evidence="6">
    <location>
        <begin position="1208"/>
        <end position="1242"/>
    </location>
</feature>
<dbReference type="EMBL" id="JANBUH010000140">
    <property type="protein sequence ID" value="KAJ2754098.1"/>
    <property type="molecule type" value="Genomic_DNA"/>
</dbReference>
<dbReference type="SUPFAM" id="SSF56281">
    <property type="entry name" value="Metallo-hydrolase/oxidoreductase"/>
    <property type="match status" value="1"/>
</dbReference>
<dbReference type="InterPro" id="IPR001279">
    <property type="entry name" value="Metallo-B-lactamas"/>
</dbReference>
<dbReference type="PANTHER" id="PTHR46233">
    <property type="entry name" value="HYDROXYACYLGLUTATHIONE HYDROLASE GLOC"/>
    <property type="match status" value="1"/>
</dbReference>
<keyword evidence="4" id="KW-0862">Zinc</keyword>
<dbReference type="SMART" id="SM00028">
    <property type="entry name" value="TPR"/>
    <property type="match status" value="3"/>
</dbReference>
<feature type="domain" description="Metallo-beta-lactamase" evidence="7">
    <location>
        <begin position="1007"/>
        <end position="1193"/>
    </location>
</feature>
<evidence type="ECO:0000256" key="1">
    <source>
        <dbReference type="ARBA" id="ARBA00001947"/>
    </source>
</evidence>
<comment type="caution">
    <text evidence="8">The sequence shown here is derived from an EMBL/GenBank/DDBJ whole genome shotgun (WGS) entry which is preliminary data.</text>
</comment>
<dbReference type="PROSITE" id="PS50005">
    <property type="entry name" value="TPR"/>
    <property type="match status" value="1"/>
</dbReference>
<dbReference type="GO" id="GO:0046872">
    <property type="term" value="F:metal ion binding"/>
    <property type="evidence" value="ECO:0007669"/>
    <property type="project" value="UniProtKB-KW"/>
</dbReference>
<keyword evidence="5" id="KW-0802">TPR repeat</keyword>
<dbReference type="OrthoDB" id="515692at2759"/>
<evidence type="ECO:0000313" key="9">
    <source>
        <dbReference type="Proteomes" id="UP001140011"/>
    </source>
</evidence>
<evidence type="ECO:0000256" key="6">
    <source>
        <dbReference type="SAM" id="MobiDB-lite"/>
    </source>
</evidence>
<evidence type="ECO:0000256" key="2">
    <source>
        <dbReference type="ARBA" id="ARBA00022723"/>
    </source>
</evidence>
<dbReference type="InterPro" id="IPR036866">
    <property type="entry name" value="RibonucZ/Hydroxyglut_hydro"/>
</dbReference>
<dbReference type="InterPro" id="IPR019734">
    <property type="entry name" value="TPR_rpt"/>
</dbReference>
<dbReference type="InterPro" id="IPR011990">
    <property type="entry name" value="TPR-like_helical_dom_sf"/>
</dbReference>
<name>A0A9W8LC09_9FUNG</name>
<dbReference type="InterPro" id="IPR051453">
    <property type="entry name" value="MBL_Glyoxalase_II"/>
</dbReference>
<dbReference type="Pfam" id="PF00753">
    <property type="entry name" value="Lactamase_B"/>
    <property type="match status" value="1"/>
</dbReference>
<keyword evidence="9" id="KW-1185">Reference proteome</keyword>
<feature type="compositionally biased region" description="Polar residues" evidence="6">
    <location>
        <begin position="1230"/>
        <end position="1242"/>
    </location>
</feature>